<keyword evidence="5" id="KW-0677">Repeat</keyword>
<dbReference type="CDD" id="cd03484">
    <property type="entry name" value="MutL_Trans_hPMS_2_like"/>
    <property type="match status" value="1"/>
</dbReference>
<dbReference type="NCBIfam" id="TIGR00585">
    <property type="entry name" value="mutl"/>
    <property type="match status" value="1"/>
</dbReference>
<comment type="caution">
    <text evidence="14">The sequence shown here is derived from an EMBL/GenBank/DDBJ whole genome shotgun (WGS) entry which is preliminary data.</text>
</comment>
<evidence type="ECO:0000313" key="15">
    <source>
        <dbReference type="Proteomes" id="UP001239994"/>
    </source>
</evidence>
<evidence type="ECO:0000256" key="4">
    <source>
        <dbReference type="ARBA" id="ARBA00022490"/>
    </source>
</evidence>
<dbReference type="SUPFAM" id="SSF82185">
    <property type="entry name" value="Histone H3 K4-specific methyltransferase SET7/9 N-terminal domain"/>
    <property type="match status" value="3"/>
</dbReference>
<evidence type="ECO:0000256" key="8">
    <source>
        <dbReference type="ARBA" id="ARBA00023069"/>
    </source>
</evidence>
<evidence type="ECO:0000256" key="6">
    <source>
        <dbReference type="ARBA" id="ARBA00022763"/>
    </source>
</evidence>
<protein>
    <recommendedName>
        <fullName evidence="16">PMS1 homolog 2, mismatch repair system component</fullName>
    </recommendedName>
</protein>
<dbReference type="InterPro" id="IPR013507">
    <property type="entry name" value="DNA_mismatch_S5_2-like"/>
</dbReference>
<feature type="compositionally biased region" description="Polar residues" evidence="11">
    <location>
        <begin position="1400"/>
        <end position="1410"/>
    </location>
</feature>
<evidence type="ECO:0000256" key="1">
    <source>
        <dbReference type="ARBA" id="ARBA00004230"/>
    </source>
</evidence>
<keyword evidence="7" id="KW-0282">Flagellum</keyword>
<dbReference type="CDD" id="cd16926">
    <property type="entry name" value="HATPase_MutL-MLH-PMS-like"/>
    <property type="match status" value="1"/>
</dbReference>
<dbReference type="InterPro" id="IPR014721">
    <property type="entry name" value="Ribsml_uS5_D2-typ_fold_subgr"/>
</dbReference>
<dbReference type="Pfam" id="PF13589">
    <property type="entry name" value="HATPase_c_3"/>
    <property type="match status" value="1"/>
</dbReference>
<dbReference type="PANTHER" id="PTHR46613:SF1">
    <property type="entry name" value="RADIAL SPOKE HEAD 10 HOMOLOG B-RELATED"/>
    <property type="match status" value="1"/>
</dbReference>
<comment type="similarity">
    <text evidence="3">Belongs to the DNA mismatch repair MutL/HexB family.</text>
</comment>
<evidence type="ECO:0000256" key="11">
    <source>
        <dbReference type="SAM" id="MobiDB-lite"/>
    </source>
</evidence>
<feature type="domain" description="MutL C-terminal dimerisation" evidence="12">
    <location>
        <begin position="690"/>
        <end position="834"/>
    </location>
</feature>
<keyword evidence="15" id="KW-1185">Reference proteome</keyword>
<evidence type="ECO:0000256" key="10">
    <source>
        <dbReference type="ARBA" id="ARBA00023273"/>
    </source>
</evidence>
<dbReference type="Pfam" id="PF08676">
    <property type="entry name" value="MutL_C"/>
    <property type="match status" value="1"/>
</dbReference>
<dbReference type="InterPro" id="IPR014790">
    <property type="entry name" value="MutL_C"/>
</dbReference>
<feature type="region of interest" description="Disordered" evidence="11">
    <location>
        <begin position="1393"/>
        <end position="1418"/>
    </location>
</feature>
<dbReference type="GO" id="GO:0005930">
    <property type="term" value="C:axoneme"/>
    <property type="evidence" value="ECO:0007669"/>
    <property type="project" value="UniProtKB-SubCell"/>
</dbReference>
<gene>
    <name evidence="14" type="ORF">P4O66_010789</name>
</gene>
<evidence type="ECO:0000256" key="5">
    <source>
        <dbReference type="ARBA" id="ARBA00022737"/>
    </source>
</evidence>
<dbReference type="PROSITE" id="PS00058">
    <property type="entry name" value="DNA_MISMATCH_REPAIR_1"/>
    <property type="match status" value="1"/>
</dbReference>
<dbReference type="Proteomes" id="UP001239994">
    <property type="component" value="Unassembled WGS sequence"/>
</dbReference>
<name>A0AAD8Z7Z2_9TELE</name>
<dbReference type="SMART" id="SM00698">
    <property type="entry name" value="MORN"/>
    <property type="match status" value="9"/>
</dbReference>
<dbReference type="InterPro" id="IPR042120">
    <property type="entry name" value="MutL_C_dimsub"/>
</dbReference>
<evidence type="ECO:0008006" key="16">
    <source>
        <dbReference type="Google" id="ProtNLM"/>
    </source>
</evidence>
<dbReference type="GO" id="GO:0030983">
    <property type="term" value="F:mismatched DNA binding"/>
    <property type="evidence" value="ECO:0007669"/>
    <property type="project" value="InterPro"/>
</dbReference>
<proteinExistence type="inferred from homology"/>
<organism evidence="14 15">
    <name type="scientific">Electrophorus voltai</name>
    <dbReference type="NCBI Taxonomy" id="2609070"/>
    <lineage>
        <taxon>Eukaryota</taxon>
        <taxon>Metazoa</taxon>
        <taxon>Chordata</taxon>
        <taxon>Craniata</taxon>
        <taxon>Vertebrata</taxon>
        <taxon>Euteleostomi</taxon>
        <taxon>Actinopterygii</taxon>
        <taxon>Neopterygii</taxon>
        <taxon>Teleostei</taxon>
        <taxon>Ostariophysi</taxon>
        <taxon>Gymnotiformes</taxon>
        <taxon>Gymnotoidei</taxon>
        <taxon>Gymnotidae</taxon>
        <taxon>Electrophorus</taxon>
    </lineage>
</organism>
<feature type="compositionally biased region" description="Polar residues" evidence="11">
    <location>
        <begin position="1449"/>
        <end position="1459"/>
    </location>
</feature>
<dbReference type="InterPro" id="IPR036890">
    <property type="entry name" value="HATPase_C_sf"/>
</dbReference>
<dbReference type="SMART" id="SM01340">
    <property type="entry name" value="DNA_mis_repair"/>
    <property type="match status" value="1"/>
</dbReference>
<evidence type="ECO:0000313" key="14">
    <source>
        <dbReference type="EMBL" id="KAK1794532.1"/>
    </source>
</evidence>
<dbReference type="Pfam" id="PF01119">
    <property type="entry name" value="DNA_mis_repair"/>
    <property type="match status" value="1"/>
</dbReference>
<dbReference type="GO" id="GO:0031514">
    <property type="term" value="C:motile cilium"/>
    <property type="evidence" value="ECO:0007669"/>
    <property type="project" value="UniProtKB-SubCell"/>
</dbReference>
<comment type="subcellular location">
    <subcellularLocation>
        <location evidence="1">Cell projection</location>
        <location evidence="1">Cilium</location>
        <location evidence="1">Flagellum</location>
    </subcellularLocation>
    <subcellularLocation>
        <location evidence="2">Cytoplasm</location>
        <location evidence="2">Cytoskeleton</location>
        <location evidence="2">Cilium axoneme</location>
    </subcellularLocation>
</comment>
<feature type="region of interest" description="Disordered" evidence="11">
    <location>
        <begin position="1436"/>
        <end position="1459"/>
    </location>
</feature>
<evidence type="ECO:0000256" key="9">
    <source>
        <dbReference type="ARBA" id="ARBA00023212"/>
    </source>
</evidence>
<dbReference type="SUPFAM" id="SSF118116">
    <property type="entry name" value="DNA mismatch repair protein MutL"/>
    <property type="match status" value="1"/>
</dbReference>
<dbReference type="GO" id="GO:0006298">
    <property type="term" value="P:mismatch repair"/>
    <property type="evidence" value="ECO:0007669"/>
    <property type="project" value="InterPro"/>
</dbReference>
<dbReference type="InterPro" id="IPR002099">
    <property type="entry name" value="MutL/Mlh/PMS"/>
</dbReference>
<reference evidence="14" key="1">
    <citation type="submission" date="2023-03" db="EMBL/GenBank/DDBJ databases">
        <title>Electrophorus voltai genome.</title>
        <authorList>
            <person name="Bian C."/>
        </authorList>
    </citation>
    <scope>NUCLEOTIDE SEQUENCE</scope>
    <source>
        <strain evidence="14">CB-2022</strain>
        <tissue evidence="14">Muscle</tissue>
    </source>
</reference>
<dbReference type="FunFam" id="3.30.1370.100:FF:000001">
    <property type="entry name" value="Mismatch repair endonuclease pms1, putative"/>
    <property type="match status" value="1"/>
</dbReference>
<dbReference type="EMBL" id="JAROKS010000017">
    <property type="protein sequence ID" value="KAK1794532.1"/>
    <property type="molecule type" value="Genomic_DNA"/>
</dbReference>
<keyword evidence="4" id="KW-0963">Cytoplasm</keyword>
<evidence type="ECO:0000256" key="2">
    <source>
        <dbReference type="ARBA" id="ARBA00004430"/>
    </source>
</evidence>
<evidence type="ECO:0000256" key="7">
    <source>
        <dbReference type="ARBA" id="ARBA00022846"/>
    </source>
</evidence>
<dbReference type="SUPFAM" id="SSF54211">
    <property type="entry name" value="Ribosomal protein S5 domain 2-like"/>
    <property type="match status" value="1"/>
</dbReference>
<keyword evidence="10" id="KW-0966">Cell projection</keyword>
<dbReference type="Gene3D" id="2.20.110.10">
    <property type="entry name" value="Histone H3 K4-specific methyltransferase SET7/9 N-terminal domain"/>
    <property type="match status" value="3"/>
</dbReference>
<feature type="non-terminal residue" evidence="14">
    <location>
        <position position="1528"/>
    </location>
</feature>
<dbReference type="Gene3D" id="3.30.565.10">
    <property type="entry name" value="Histidine kinase-like ATPase, C-terminal domain"/>
    <property type="match status" value="1"/>
</dbReference>
<accession>A0AAD8Z7Z2</accession>
<feature type="compositionally biased region" description="Polar residues" evidence="11">
    <location>
        <begin position="517"/>
        <end position="529"/>
    </location>
</feature>
<feature type="domain" description="DNA mismatch repair protein S5" evidence="13">
    <location>
        <begin position="233"/>
        <end position="370"/>
    </location>
</feature>
<dbReference type="Gene3D" id="3.30.1540.20">
    <property type="entry name" value="MutL, C-terminal domain, dimerisation subdomain"/>
    <property type="match status" value="1"/>
</dbReference>
<dbReference type="Gene3D" id="3.30.230.10">
    <property type="match status" value="1"/>
</dbReference>
<dbReference type="InterPro" id="IPR037198">
    <property type="entry name" value="MutL_C_sf"/>
</dbReference>
<dbReference type="InterPro" id="IPR014762">
    <property type="entry name" value="DNA_mismatch_repair_CS"/>
</dbReference>
<dbReference type="FunFam" id="3.30.565.10:FF:000014">
    <property type="entry name" value="Mismatch repair endonuclease pms1, putative"/>
    <property type="match status" value="1"/>
</dbReference>
<dbReference type="PANTHER" id="PTHR46613">
    <property type="entry name" value="RADIAL SPOKE HEAD 10 HOMOLOG B-RELATED"/>
    <property type="match status" value="1"/>
</dbReference>
<keyword evidence="6" id="KW-0227">DNA damage</keyword>
<dbReference type="SUPFAM" id="SSF55874">
    <property type="entry name" value="ATPase domain of HSP90 chaperone/DNA topoisomerase II/histidine kinase"/>
    <property type="match status" value="1"/>
</dbReference>
<keyword evidence="8" id="KW-0969">Cilium</keyword>
<dbReference type="Pfam" id="PF02493">
    <property type="entry name" value="MORN"/>
    <property type="match status" value="9"/>
</dbReference>
<evidence type="ECO:0000259" key="13">
    <source>
        <dbReference type="SMART" id="SM01340"/>
    </source>
</evidence>
<dbReference type="InterPro" id="IPR003409">
    <property type="entry name" value="MORN"/>
</dbReference>
<evidence type="ECO:0000259" key="12">
    <source>
        <dbReference type="SMART" id="SM00853"/>
    </source>
</evidence>
<keyword evidence="9" id="KW-0206">Cytoskeleton</keyword>
<feature type="region of interest" description="Disordered" evidence="11">
    <location>
        <begin position="507"/>
        <end position="539"/>
    </location>
</feature>
<sequence length="1528" mass="171636">ERSSSLVCGPFHCSAEPASAIKAIDKQSVHQICSGQVVLSLATAVKELVENSIDAGATNVDIRLKDNGVDLVEVSDNGRGVEEDNFVGLTLKHHTSKLRDFSDLTHVETFGFRGEALSSLCALSDLSVVTCHESSHVGTRLVFDRSGRLTQRAPHPRQQGTTVTLQQLFSTLPVRHKEFQRNIKKEYSKMIHVLQSYCVISTGVRVTCTNQIGQGKRSTVLCTSGSPSMRDNIGALFGPKQLQSLIPFQQISPTDNIKEDYGLNGEELPKDLFIISGYVSQADHGVGRSATDRQFFFINKRPCDPSKVSKLVNEVYHMFNRHQYPFVALNISVASECVDVNVTPDKRQIFLQEEKLLLAILKSSLLAMYETGVNKITLNHKLQLSGSLYRPTDSADALESHPTASSFQAITEHEEDDDGSETWTRSPKTTINLAGLKAAFSKQQAPGFGTKTSHSNAVCPGPAQKNMQSFFRSSEKINCPKPFLSFPGRTASESAVSPLKTSLLNKYGHSSDVDTDSGLSEQRSTTGTPETLCENASKLASPDSVLDEFGVKNEPHNEPAVKVLTDLEPAGQELEAVVGPERIFSPEAKKRRWENTLSEQTQVPCPGAPDTTSGLFDRHVSVHKKTQPLQFSMTQLASRMERLKTQRREEIDQEPKYRRFRAQIKPGDNQSAEDELKKEISKDMFKQMEIIGQFNLGFIITKLKSDLFMIDQHATDEKYNFEMLQQHTILNGQRLIVPQNLELTAVSETILIENIDIFKKNGFDFLIDEDAPVMERVKLVSLPTSKSWTFGPSDIEELIFMLSDGPGVMCRPSRVRQMFASRACRRSGSFANGLMHGRGEYTWADGLKYEGDFASNIPMGHGTYTWLDGSTYEGEIYHGLRHGVGTHKCAKTSTVYKGQWHQGKRHGKGTIYYNQEVTSWYEGEWQNNRREGFGVLRYPSGNVYEGQWKNNIQNGEGRMRWINLGQQYSGQWVNGVQHGHGKHTWILRRVPGSQYPLRNEYKGEFVQGMRHGNGSFFYASGAEYSGDWKRNKKHGQGKFIFKNGHIYEGEFIDDRMADGGRTQQSLFMNTRTVLDNYSCKVVLLALKDGNICLCAGDLPSRAKQLSGSTSILGSDMVLNIQTLLKQMPESRRDRELRQVEFAIMRHATLLRALYSLYSGLGHNHSPDNTFLLTRLQFWRFLKDCNVHQHGITLAQLDRLTDEDISPEEVHSPFSAMLLRKYLSCIVIAAYHIYYKHIECSVNVLEVCFSRFMRQNIIPNAKNIKGSLFCHPVHAVIGMKYIDRCWEVYQAWCKANTSALSDQTMTARHFIWMFKDLGLFDSKITTLRVLEILSEENPEIYTTTHSNLDLEITFLEFFEALLSCDEVKRICGIRTAQQSQCGLEYLGETVRTLRGERRDSSPLSQWNSPQNEAKVKPSDTIVSSAAGSDLETIKTTAARHSSPSEEDGQSLKNQETNPVTKMAVSNTTWDEMESNKEATSCLSVIHTKMSRQPCIISTVLAHANSDVDIVNKQVSIKQEAESRHRNTSG</sequence>
<dbReference type="FunFam" id="3.30.230.10:FF:000032">
    <property type="entry name" value="mismatch repair endonuclease PMS2 isoform X2"/>
    <property type="match status" value="1"/>
</dbReference>
<dbReference type="InterPro" id="IPR020568">
    <property type="entry name" value="Ribosomal_Su5_D2-typ_SF"/>
</dbReference>
<dbReference type="SMART" id="SM00853">
    <property type="entry name" value="MutL_C"/>
    <property type="match status" value="1"/>
</dbReference>
<evidence type="ECO:0000256" key="3">
    <source>
        <dbReference type="ARBA" id="ARBA00006082"/>
    </source>
</evidence>
<feature type="non-terminal residue" evidence="14">
    <location>
        <position position="1"/>
    </location>
</feature>
<dbReference type="GO" id="GO:0005524">
    <property type="term" value="F:ATP binding"/>
    <property type="evidence" value="ECO:0007669"/>
    <property type="project" value="InterPro"/>
</dbReference>